<dbReference type="Gene3D" id="3.50.4.10">
    <property type="entry name" value="Hepatocyte Growth Factor"/>
    <property type="match status" value="1"/>
</dbReference>
<dbReference type="OrthoDB" id="6423530at2759"/>
<accession>A0A087UVX7</accession>
<evidence type="ECO:0000259" key="2">
    <source>
        <dbReference type="PROSITE" id="PS50948"/>
    </source>
</evidence>
<dbReference type="SMART" id="SM00473">
    <property type="entry name" value="PAN_AP"/>
    <property type="match status" value="2"/>
</dbReference>
<dbReference type="PANTHER" id="PTHR36902">
    <property type="entry name" value="ENRICHED IN SURFACE-LABELED PROTEOME PROTEIN 9"/>
    <property type="match status" value="1"/>
</dbReference>
<dbReference type="InterPro" id="IPR058831">
    <property type="entry name" value="LolA-like_dom_2nd"/>
</dbReference>
<sequence length="910" mass="103860">MKMWMRIALLVTVCGIFHSVNAQCNLTSIEKDVDFPDIEAEGVESYQMTVEYTLPDATQTDYYTEYYDILERKGRVDSIIAGEKSHYIYRTDSGEAWDIKGSDCKLGNVSDVPSFYKKMQNKWTYTNSTKPERKTMGPSAMFKVALGVWNTNRNGKMAYMGKSDKVRGLSAQYWRRCDTPSTYVDYYFTTANVENAYGLDFLKVIPLRVYFGGTREGVDKGLSEEQFEIISFQPFISPDIQPFVLPKGRGCKRSNVQDPPDRPDFSNKNIMFSAEVIYRVIDRNEQDVNVWSYYSTLTMALDITTQHLAYHYTPWETKNSDEELEVKSAVHVVFDMKHGYAYQYDDETYNCSITREKSFVPKFELPRNGGSVSLTDPSILFPNNELYYMTTGKNRGLDVNIFEETVENYVLDKKNGDPEQIKKAIITHSYLVDTEVERNKDSVKNALTQIQMIFRGREGKNVEVLTFNFFGFSTQIRGRRRVFNVQRCYKNDNDYVWVTLGFNADKDVLQNIQEDGPSIRSNILNALSLQSEVNPVRVPIILVDMDEGLYITLLILGKPPVLLDYLSPEDDKVITGTQEVEGVTTEEACATNCLEKEDNCWGFSMCGAVCTYGTGSSATVTPRKGCKLYRRYDNQTFIPSMELLVDNIKNLVEEHLLKLMLKGKDDKMVQVEVSSFEVTYPGEDDSMFYRIGNELNPRMRVLKAGAKLKASSGNVVKNLGKLRYDECQRVCLDFRDCETVSYCLKNSECIISKTFGEDIKPNDRENDTFCNLLTRKYADNFDRSPGIVLSLTAKKEIDASTLEACAKACITETGFKCLSFDHCPQGDGKNCRLHTVHYPNPKTRESVQEKKPICGHYTRKFSTEFKKNPEKRYVGAKLPPLNNVTLEECAKSCIEYGKGACYGFDFCQDR</sequence>
<evidence type="ECO:0000313" key="4">
    <source>
        <dbReference type="Proteomes" id="UP000054359"/>
    </source>
</evidence>
<dbReference type="AlphaFoldDB" id="A0A087UVX7"/>
<dbReference type="PROSITE" id="PS50948">
    <property type="entry name" value="PAN"/>
    <property type="match status" value="1"/>
</dbReference>
<feature type="signal peptide" evidence="1">
    <location>
        <begin position="1"/>
        <end position="22"/>
    </location>
</feature>
<dbReference type="OMA" id="VEMAFTN"/>
<gene>
    <name evidence="3" type="ORF">X975_09800</name>
</gene>
<keyword evidence="4" id="KW-1185">Reference proteome</keyword>
<protein>
    <recommendedName>
        <fullName evidence="2">Apple domain-containing protein</fullName>
    </recommendedName>
</protein>
<dbReference type="Proteomes" id="UP000054359">
    <property type="component" value="Unassembled WGS sequence"/>
</dbReference>
<dbReference type="InterPro" id="IPR003609">
    <property type="entry name" value="Pan_app"/>
</dbReference>
<feature type="chain" id="PRO_5001831048" description="Apple domain-containing protein" evidence="1">
    <location>
        <begin position="23"/>
        <end position="910"/>
    </location>
</feature>
<feature type="domain" description="Apple" evidence="2">
    <location>
        <begin position="770"/>
        <end position="854"/>
    </location>
</feature>
<keyword evidence="1" id="KW-0732">Signal</keyword>
<reference evidence="3 4" key="1">
    <citation type="submission" date="2013-11" db="EMBL/GenBank/DDBJ databases">
        <title>Genome sequencing of Stegodyphus mimosarum.</title>
        <authorList>
            <person name="Bechsgaard J."/>
        </authorList>
    </citation>
    <scope>NUCLEOTIDE SEQUENCE [LARGE SCALE GENOMIC DNA]</scope>
</reference>
<dbReference type="SUPFAM" id="SSF57414">
    <property type="entry name" value="Hairpin loop containing domain-like"/>
    <property type="match status" value="1"/>
</dbReference>
<feature type="non-terminal residue" evidence="3">
    <location>
        <position position="910"/>
    </location>
</feature>
<name>A0A087UVX7_STEMI</name>
<dbReference type="PANTHER" id="PTHR36902:SF1">
    <property type="entry name" value="ENRICHED IN SURFACE-LABELED PROTEOME PROTEIN 9"/>
    <property type="match status" value="1"/>
</dbReference>
<dbReference type="Pfam" id="PF00024">
    <property type="entry name" value="PAN_1"/>
    <property type="match status" value="1"/>
</dbReference>
<organism evidence="3 4">
    <name type="scientific">Stegodyphus mimosarum</name>
    <name type="common">African social velvet spider</name>
    <dbReference type="NCBI Taxonomy" id="407821"/>
    <lineage>
        <taxon>Eukaryota</taxon>
        <taxon>Metazoa</taxon>
        <taxon>Ecdysozoa</taxon>
        <taxon>Arthropoda</taxon>
        <taxon>Chelicerata</taxon>
        <taxon>Arachnida</taxon>
        <taxon>Araneae</taxon>
        <taxon>Araneomorphae</taxon>
        <taxon>Entelegynae</taxon>
        <taxon>Eresoidea</taxon>
        <taxon>Eresidae</taxon>
        <taxon>Stegodyphus</taxon>
    </lineage>
</organism>
<evidence type="ECO:0000256" key="1">
    <source>
        <dbReference type="SAM" id="SignalP"/>
    </source>
</evidence>
<proteinExistence type="predicted"/>
<dbReference type="Pfam" id="PF25898">
    <property type="entry name" value="LolA_2nd_metazoa"/>
    <property type="match status" value="1"/>
</dbReference>
<evidence type="ECO:0000313" key="3">
    <source>
        <dbReference type="EMBL" id="KFM81516.1"/>
    </source>
</evidence>
<dbReference type="EMBL" id="KK121912">
    <property type="protein sequence ID" value="KFM81516.1"/>
    <property type="molecule type" value="Genomic_DNA"/>
</dbReference>